<feature type="transmembrane region" description="Helical" evidence="1">
    <location>
        <begin position="7"/>
        <end position="27"/>
    </location>
</feature>
<dbReference type="EMBL" id="UOEQ01000059">
    <property type="protein sequence ID" value="VAW15018.1"/>
    <property type="molecule type" value="Genomic_DNA"/>
</dbReference>
<dbReference type="AlphaFoldDB" id="A0A3B0TAE1"/>
<feature type="transmembrane region" description="Helical" evidence="1">
    <location>
        <begin position="155"/>
        <end position="177"/>
    </location>
</feature>
<protein>
    <recommendedName>
        <fullName evidence="3">DUF4386 family protein</fullName>
    </recommendedName>
</protein>
<dbReference type="Pfam" id="PF14329">
    <property type="entry name" value="DUF4386"/>
    <property type="match status" value="1"/>
</dbReference>
<evidence type="ECO:0008006" key="3">
    <source>
        <dbReference type="Google" id="ProtNLM"/>
    </source>
</evidence>
<organism evidence="2">
    <name type="scientific">hydrothermal vent metagenome</name>
    <dbReference type="NCBI Taxonomy" id="652676"/>
    <lineage>
        <taxon>unclassified sequences</taxon>
        <taxon>metagenomes</taxon>
        <taxon>ecological metagenomes</taxon>
    </lineage>
</organism>
<gene>
    <name evidence="2" type="ORF">MNBD_ALPHA11-1141</name>
</gene>
<keyword evidence="1" id="KW-0472">Membrane</keyword>
<evidence type="ECO:0000256" key="1">
    <source>
        <dbReference type="SAM" id="Phobius"/>
    </source>
</evidence>
<dbReference type="InterPro" id="IPR025495">
    <property type="entry name" value="DUF4386"/>
</dbReference>
<sequence>MSEQTKLRITGLLMLAAFPLYGGGQALLPTANWPLGLALVLANSVGVILIGLLMRSVIADTSSRTAVTYLAGRIAEGVLLAIGGLSVVSTSIGWGLSGEDYYHLGMTSLGLVSLTMCMWLVASRRVANFIGWFGFVGYLCLVAAMVAAVRGFGELSLYLLIPGAIFELIFGVLLIMGRVKSAEAAGKPIRT</sequence>
<proteinExistence type="predicted"/>
<feature type="transmembrane region" description="Helical" evidence="1">
    <location>
        <begin position="101"/>
        <end position="122"/>
    </location>
</feature>
<keyword evidence="1" id="KW-1133">Transmembrane helix</keyword>
<feature type="transmembrane region" description="Helical" evidence="1">
    <location>
        <begin position="74"/>
        <end position="95"/>
    </location>
</feature>
<keyword evidence="1" id="KW-0812">Transmembrane</keyword>
<reference evidence="2" key="1">
    <citation type="submission" date="2018-06" db="EMBL/GenBank/DDBJ databases">
        <authorList>
            <person name="Zhirakovskaya E."/>
        </authorList>
    </citation>
    <scope>NUCLEOTIDE SEQUENCE</scope>
</reference>
<name>A0A3B0TAE1_9ZZZZ</name>
<feature type="transmembrane region" description="Helical" evidence="1">
    <location>
        <begin position="129"/>
        <end position="149"/>
    </location>
</feature>
<evidence type="ECO:0000313" key="2">
    <source>
        <dbReference type="EMBL" id="VAW15018.1"/>
    </source>
</evidence>
<accession>A0A3B0TAE1</accession>
<feature type="transmembrane region" description="Helical" evidence="1">
    <location>
        <begin position="33"/>
        <end position="53"/>
    </location>
</feature>